<keyword evidence="4" id="KW-1185">Reference proteome</keyword>
<dbReference type="Proteomes" id="UP001208540">
    <property type="component" value="Unassembled WGS sequence"/>
</dbReference>
<evidence type="ECO:0000313" key="1">
    <source>
        <dbReference type="EMBL" id="MCW7528023.1"/>
    </source>
</evidence>
<evidence type="ECO:0000313" key="4">
    <source>
        <dbReference type="Proteomes" id="UP001208912"/>
    </source>
</evidence>
<dbReference type="RefSeq" id="WP_265353209.1">
    <property type="nucleotide sequence ID" value="NZ_JAMQPL010000010.1"/>
</dbReference>
<gene>
    <name evidence="1" type="ORF">ND861_16820</name>
    <name evidence="2" type="ORF">ND862_16780</name>
</gene>
<evidence type="ECO:0000313" key="3">
    <source>
        <dbReference type="Proteomes" id="UP001208540"/>
    </source>
</evidence>
<sequence length="98" mass="11251">MKSLIFILIVTVLNCTDQKDFCRQTVEGKGGGFFEGDAESLCASYLVFDQTVRINIESGRPSSFARFLSDQYLLLCLYKTIEERKCEKKSEYIPHFGY</sequence>
<protein>
    <recommendedName>
        <fullName evidence="5">Lipoprotein</fullName>
    </recommendedName>
</protein>
<reference evidence="2 4" key="1">
    <citation type="submission" date="2022-06" db="EMBL/GenBank/DDBJ databases">
        <title>Leptospira isolates from biofilms formed at urban environments.</title>
        <authorList>
            <person name="Ribeiro P.S."/>
            <person name="Sousa T."/>
            <person name="Carvalho N."/>
            <person name="Aburjaile F."/>
            <person name="Neves F."/>
            <person name="Oliveira D."/>
            <person name="Blanco L."/>
            <person name="Lima J."/>
            <person name="Costa F."/>
            <person name="Brenig B."/>
            <person name="Soares S."/>
            <person name="Ramos R."/>
            <person name="Goes-Neto A."/>
            <person name="Matiuzzi M."/>
            <person name="Azevedo V."/>
            <person name="Ristow P."/>
        </authorList>
    </citation>
    <scope>NUCLEOTIDE SEQUENCE</scope>
    <source>
        <strain evidence="1 4">VSF19</strain>
        <strain evidence="2">VSF20</strain>
    </source>
</reference>
<comment type="caution">
    <text evidence="2">The sequence shown here is derived from an EMBL/GenBank/DDBJ whole genome shotgun (WGS) entry which is preliminary data.</text>
</comment>
<dbReference type="EMBL" id="JAMQPM010000010">
    <property type="protein sequence ID" value="MCW7528023.1"/>
    <property type="molecule type" value="Genomic_DNA"/>
</dbReference>
<evidence type="ECO:0008006" key="5">
    <source>
        <dbReference type="Google" id="ProtNLM"/>
    </source>
</evidence>
<accession>A0AAW5VPD4</accession>
<evidence type="ECO:0000313" key="2">
    <source>
        <dbReference type="EMBL" id="MCW7531877.1"/>
    </source>
</evidence>
<dbReference type="EMBL" id="JAMQPL010000010">
    <property type="protein sequence ID" value="MCW7531877.1"/>
    <property type="molecule type" value="Genomic_DNA"/>
</dbReference>
<dbReference type="AlphaFoldDB" id="A0AAW5VPD4"/>
<organism evidence="2 3">
    <name type="scientific">Leptospira soteropolitanensis</name>
    <dbReference type="NCBI Taxonomy" id="2950025"/>
    <lineage>
        <taxon>Bacteria</taxon>
        <taxon>Pseudomonadati</taxon>
        <taxon>Spirochaetota</taxon>
        <taxon>Spirochaetia</taxon>
        <taxon>Leptospirales</taxon>
        <taxon>Leptospiraceae</taxon>
        <taxon>Leptospira</taxon>
    </lineage>
</organism>
<dbReference type="Proteomes" id="UP001208912">
    <property type="component" value="Unassembled WGS sequence"/>
</dbReference>
<proteinExistence type="predicted"/>
<name>A0AAW5VPD4_9LEPT</name>